<comment type="caution">
    <text evidence="3">The sequence shown here is derived from an EMBL/GenBank/DDBJ whole genome shotgun (WGS) entry which is preliminary data.</text>
</comment>
<dbReference type="GeneID" id="87824152"/>
<evidence type="ECO:0000313" key="4">
    <source>
        <dbReference type="Proteomes" id="UP001302602"/>
    </source>
</evidence>
<feature type="transmembrane region" description="Helical" evidence="2">
    <location>
        <begin position="12"/>
        <end position="33"/>
    </location>
</feature>
<reference evidence="3" key="2">
    <citation type="submission" date="2023-05" db="EMBL/GenBank/DDBJ databases">
        <authorList>
            <consortium name="Lawrence Berkeley National Laboratory"/>
            <person name="Steindorff A."/>
            <person name="Hensen N."/>
            <person name="Bonometti L."/>
            <person name="Westerberg I."/>
            <person name="Brannstrom I.O."/>
            <person name="Guillou S."/>
            <person name="Cros-Aarteil S."/>
            <person name="Calhoun S."/>
            <person name="Haridas S."/>
            <person name="Kuo A."/>
            <person name="Mondo S."/>
            <person name="Pangilinan J."/>
            <person name="Riley R."/>
            <person name="Labutti K."/>
            <person name="Andreopoulos B."/>
            <person name="Lipzen A."/>
            <person name="Chen C."/>
            <person name="Yanf M."/>
            <person name="Daum C."/>
            <person name="Ng V."/>
            <person name="Clum A."/>
            <person name="Ohm R."/>
            <person name="Martin F."/>
            <person name="Silar P."/>
            <person name="Natvig D."/>
            <person name="Lalanne C."/>
            <person name="Gautier V."/>
            <person name="Ament-Velasquez S.L."/>
            <person name="Kruys A."/>
            <person name="Hutchinson M.I."/>
            <person name="Powell A.J."/>
            <person name="Barry K."/>
            <person name="Miller A.N."/>
            <person name="Grigoriev I.V."/>
            <person name="Debuchy R."/>
            <person name="Gladieux P."/>
            <person name="Thoren M.H."/>
            <person name="Johannesson H."/>
        </authorList>
    </citation>
    <scope>NUCLEOTIDE SEQUENCE</scope>
    <source>
        <strain evidence="3">CBS 731.68</strain>
    </source>
</reference>
<sequence>MDVEPRRRQETTLLFLSIATVSTALSVALGGAAGRRGTVDDARQPRPRRDRSQASPSYLSPLSLSLCGQQCWDMQMGRGVMSAAVITEYHREINRNRGKRSMITRASSRFMTPFPSLSAMFPRVSIGLSVSHSTL</sequence>
<keyword evidence="2" id="KW-0472">Membrane</keyword>
<evidence type="ECO:0000313" key="3">
    <source>
        <dbReference type="EMBL" id="KAK4128862.1"/>
    </source>
</evidence>
<gene>
    <name evidence="3" type="ORF">N657DRAFT_44068</name>
</gene>
<keyword evidence="2" id="KW-0812">Transmembrane</keyword>
<feature type="region of interest" description="Disordered" evidence="1">
    <location>
        <begin position="32"/>
        <end position="59"/>
    </location>
</feature>
<evidence type="ECO:0000256" key="1">
    <source>
        <dbReference type="SAM" id="MobiDB-lite"/>
    </source>
</evidence>
<proteinExistence type="predicted"/>
<reference evidence="3" key="1">
    <citation type="journal article" date="2023" name="Mol. Phylogenet. Evol.">
        <title>Genome-scale phylogeny and comparative genomics of the fungal order Sordariales.</title>
        <authorList>
            <person name="Hensen N."/>
            <person name="Bonometti L."/>
            <person name="Westerberg I."/>
            <person name="Brannstrom I.O."/>
            <person name="Guillou S."/>
            <person name="Cros-Aarteil S."/>
            <person name="Calhoun S."/>
            <person name="Haridas S."/>
            <person name="Kuo A."/>
            <person name="Mondo S."/>
            <person name="Pangilinan J."/>
            <person name="Riley R."/>
            <person name="LaButti K."/>
            <person name="Andreopoulos B."/>
            <person name="Lipzen A."/>
            <person name="Chen C."/>
            <person name="Yan M."/>
            <person name="Daum C."/>
            <person name="Ng V."/>
            <person name="Clum A."/>
            <person name="Steindorff A."/>
            <person name="Ohm R.A."/>
            <person name="Martin F."/>
            <person name="Silar P."/>
            <person name="Natvig D.O."/>
            <person name="Lalanne C."/>
            <person name="Gautier V."/>
            <person name="Ament-Velasquez S.L."/>
            <person name="Kruys A."/>
            <person name="Hutchinson M.I."/>
            <person name="Powell A.J."/>
            <person name="Barry K."/>
            <person name="Miller A.N."/>
            <person name="Grigoriev I.V."/>
            <person name="Debuchy R."/>
            <person name="Gladieux P."/>
            <person name="Hiltunen Thoren M."/>
            <person name="Johannesson H."/>
        </authorList>
    </citation>
    <scope>NUCLEOTIDE SEQUENCE</scope>
    <source>
        <strain evidence="3">CBS 731.68</strain>
    </source>
</reference>
<dbReference type="Proteomes" id="UP001302602">
    <property type="component" value="Unassembled WGS sequence"/>
</dbReference>
<dbReference type="EMBL" id="MU853223">
    <property type="protein sequence ID" value="KAK4128862.1"/>
    <property type="molecule type" value="Genomic_DNA"/>
</dbReference>
<evidence type="ECO:0000256" key="2">
    <source>
        <dbReference type="SAM" id="Phobius"/>
    </source>
</evidence>
<protein>
    <submittedName>
        <fullName evidence="3">Uncharacterized protein</fullName>
    </submittedName>
</protein>
<keyword evidence="4" id="KW-1185">Reference proteome</keyword>
<dbReference type="RefSeq" id="XP_062652633.1">
    <property type="nucleotide sequence ID" value="XM_062787382.1"/>
</dbReference>
<name>A0AAN6U9G0_9PEZI</name>
<organism evidence="3 4">
    <name type="scientific">Parathielavia appendiculata</name>
    <dbReference type="NCBI Taxonomy" id="2587402"/>
    <lineage>
        <taxon>Eukaryota</taxon>
        <taxon>Fungi</taxon>
        <taxon>Dikarya</taxon>
        <taxon>Ascomycota</taxon>
        <taxon>Pezizomycotina</taxon>
        <taxon>Sordariomycetes</taxon>
        <taxon>Sordariomycetidae</taxon>
        <taxon>Sordariales</taxon>
        <taxon>Chaetomiaceae</taxon>
        <taxon>Parathielavia</taxon>
    </lineage>
</organism>
<accession>A0AAN6U9G0</accession>
<dbReference type="AlphaFoldDB" id="A0AAN6U9G0"/>
<keyword evidence="2" id="KW-1133">Transmembrane helix</keyword>